<dbReference type="SUPFAM" id="SSF55486">
    <property type="entry name" value="Metalloproteases ('zincins'), catalytic domain"/>
    <property type="match status" value="1"/>
</dbReference>
<feature type="compositionally biased region" description="Basic and acidic residues" evidence="1">
    <location>
        <begin position="239"/>
        <end position="271"/>
    </location>
</feature>
<sequence length="322" mass="35342">MPKVDLIALPQFFSSTYAFGNVYGVSRTTSHELAHNIFGNLVIIQWWDMISQFPECKFSARSKATARPDVEGSQLGQEFLQRPVPLEGGRGVTVMEPTVRRVDRALDGLGYDGVEVDGFVRGFGHFEYERPVGSFIFRGGICRLPIGASQGSQPHAVGRFIVRGEIGEDRGTVEGRVVFGEVEPAFLVGAVLVTPADPDPDDVGGRERQRPARLDQIRIADGGDQLVDRHRRNEHLVLHGRPVPEDHPLPPGVDPDHLRVEPEPLPRDRPGHGLPDASRSSAGGEPELRVRTPIPGDFIFHHVGADQLEVRGGNAFTQPFAK</sequence>
<dbReference type="AlphaFoldDB" id="A0A7R9FPS0"/>
<dbReference type="InterPro" id="IPR027268">
    <property type="entry name" value="Peptidase_M4/M1_CTD_sf"/>
</dbReference>
<keyword evidence="3" id="KW-1185">Reference proteome</keyword>
<feature type="compositionally biased region" description="Basic and acidic residues" evidence="1">
    <location>
        <begin position="203"/>
        <end position="215"/>
    </location>
</feature>
<evidence type="ECO:0000256" key="1">
    <source>
        <dbReference type="SAM" id="MobiDB-lite"/>
    </source>
</evidence>
<reference evidence="2" key="1">
    <citation type="submission" date="2020-11" db="EMBL/GenBank/DDBJ databases">
        <authorList>
            <person name="Tran Van P."/>
        </authorList>
    </citation>
    <scope>NUCLEOTIDE SEQUENCE</scope>
</reference>
<feature type="non-terminal residue" evidence="2">
    <location>
        <position position="322"/>
    </location>
</feature>
<evidence type="ECO:0000313" key="3">
    <source>
        <dbReference type="Proteomes" id="UP000677054"/>
    </source>
</evidence>
<accession>A0A7R9FPS0</accession>
<protein>
    <submittedName>
        <fullName evidence="2">Uncharacterized protein</fullName>
    </submittedName>
</protein>
<name>A0A7R9FPS0_9CRUS</name>
<feature type="region of interest" description="Disordered" evidence="1">
    <location>
        <begin position="196"/>
        <end position="215"/>
    </location>
</feature>
<dbReference type="Proteomes" id="UP000677054">
    <property type="component" value="Unassembled WGS sequence"/>
</dbReference>
<organism evidence="2">
    <name type="scientific">Darwinula stevensoni</name>
    <dbReference type="NCBI Taxonomy" id="69355"/>
    <lineage>
        <taxon>Eukaryota</taxon>
        <taxon>Metazoa</taxon>
        <taxon>Ecdysozoa</taxon>
        <taxon>Arthropoda</taxon>
        <taxon>Crustacea</taxon>
        <taxon>Oligostraca</taxon>
        <taxon>Ostracoda</taxon>
        <taxon>Podocopa</taxon>
        <taxon>Podocopida</taxon>
        <taxon>Darwinulocopina</taxon>
        <taxon>Darwinuloidea</taxon>
        <taxon>Darwinulidae</taxon>
        <taxon>Darwinula</taxon>
    </lineage>
</organism>
<dbReference type="EMBL" id="CAJPEV010002770">
    <property type="protein sequence ID" value="CAG0897983.1"/>
    <property type="molecule type" value="Genomic_DNA"/>
</dbReference>
<proteinExistence type="predicted"/>
<dbReference type="Gene3D" id="1.10.390.10">
    <property type="entry name" value="Neutral Protease Domain 2"/>
    <property type="match status" value="1"/>
</dbReference>
<dbReference type="EMBL" id="LR902287">
    <property type="protein sequence ID" value="CAD7250285.1"/>
    <property type="molecule type" value="Genomic_DNA"/>
</dbReference>
<gene>
    <name evidence="2" type="ORF">DSTB1V02_LOCUS10065</name>
</gene>
<evidence type="ECO:0000313" key="2">
    <source>
        <dbReference type="EMBL" id="CAD7250285.1"/>
    </source>
</evidence>
<feature type="region of interest" description="Disordered" evidence="1">
    <location>
        <begin position="239"/>
        <end position="292"/>
    </location>
</feature>